<feature type="compositionally biased region" description="Polar residues" evidence="1">
    <location>
        <begin position="133"/>
        <end position="142"/>
    </location>
</feature>
<feature type="compositionally biased region" description="Low complexity" evidence="1">
    <location>
        <begin position="152"/>
        <end position="165"/>
    </location>
</feature>
<feature type="transmembrane region" description="Helical" evidence="2">
    <location>
        <begin position="35"/>
        <end position="58"/>
    </location>
</feature>
<keyword evidence="2" id="KW-0812">Transmembrane</keyword>
<evidence type="ECO:0000313" key="4">
    <source>
        <dbReference type="Proteomes" id="UP000193648"/>
    </source>
</evidence>
<dbReference type="InParanoid" id="A0A1Y2GJ48"/>
<feature type="compositionally biased region" description="Basic and acidic residues" evidence="1">
    <location>
        <begin position="316"/>
        <end position="330"/>
    </location>
</feature>
<dbReference type="AlphaFoldDB" id="A0A1Y2GJ48"/>
<keyword evidence="2" id="KW-0472">Membrane</keyword>
<dbReference type="EMBL" id="MCFF01000030">
    <property type="protein sequence ID" value="ORZ10612.1"/>
    <property type="molecule type" value="Genomic_DNA"/>
</dbReference>
<comment type="caution">
    <text evidence="3">The sequence shown here is derived from an EMBL/GenBank/DDBJ whole genome shotgun (WGS) entry which is preliminary data.</text>
</comment>
<reference evidence="3 4" key="1">
    <citation type="submission" date="2016-07" db="EMBL/GenBank/DDBJ databases">
        <title>Pervasive Adenine N6-methylation of Active Genes in Fungi.</title>
        <authorList>
            <consortium name="DOE Joint Genome Institute"/>
            <person name="Mondo S.J."/>
            <person name="Dannebaum R.O."/>
            <person name="Kuo R.C."/>
            <person name="Labutti K."/>
            <person name="Haridas S."/>
            <person name="Kuo A."/>
            <person name="Salamov A."/>
            <person name="Ahrendt S.R."/>
            <person name="Lipzen A."/>
            <person name="Sullivan W."/>
            <person name="Andreopoulos W.B."/>
            <person name="Clum A."/>
            <person name="Lindquist E."/>
            <person name="Daum C."/>
            <person name="Ramamoorthy G.K."/>
            <person name="Gryganskyi A."/>
            <person name="Culley D."/>
            <person name="Magnuson J.K."/>
            <person name="James T.Y."/>
            <person name="O'Malley M.A."/>
            <person name="Stajich J.E."/>
            <person name="Spatafora J.W."/>
            <person name="Visel A."/>
            <person name="Grigoriev I.V."/>
        </authorList>
    </citation>
    <scope>NUCLEOTIDE SEQUENCE [LARGE SCALE GENOMIC DNA]</scope>
    <source>
        <strain evidence="3 4">NRRL 3116</strain>
    </source>
</reference>
<feature type="region of interest" description="Disordered" evidence="1">
    <location>
        <begin position="63"/>
        <end position="183"/>
    </location>
</feature>
<evidence type="ECO:0000313" key="3">
    <source>
        <dbReference type="EMBL" id="ORZ10612.1"/>
    </source>
</evidence>
<feature type="region of interest" description="Disordered" evidence="1">
    <location>
        <begin position="1"/>
        <end position="27"/>
    </location>
</feature>
<sequence length="330" mass="34792">MSTVALIQDDTSASTSVDGSSTGRDQNEMCNTTQIVLISLGITIATISLLGVAASYYMSQKKKKAEQKKNRAEAAAAAGEAGEGENEKEGAIPEGADDRDLEKGSTPTVTQEVFHSADTESMDSGSYLWSAVSPGQQRNLSPSEPPGDDRSVLASTSTASSVTDTSNDDIFYQPLSQPTSPIGGYDHATLRGVGYSGAKSSEIYESVEEGADGRNGLSPFPASIIVLPPQRNIGNGISGAETGVGLRNGAAIFEGLTTSRAFRSSIEGPGPVVGSLPSFRLLDAVSEEAFDEHGHLAVQQLQQPSGKGKSRVKSSYLDDYREHQRQQRLK</sequence>
<evidence type="ECO:0000256" key="1">
    <source>
        <dbReference type="SAM" id="MobiDB-lite"/>
    </source>
</evidence>
<name>A0A1Y2GJ48_9FUNG</name>
<gene>
    <name evidence="3" type="ORF">BCR41DRAFT_387950</name>
</gene>
<accession>A0A1Y2GJ48</accession>
<keyword evidence="4" id="KW-1185">Reference proteome</keyword>
<evidence type="ECO:0000256" key="2">
    <source>
        <dbReference type="SAM" id="Phobius"/>
    </source>
</evidence>
<dbReference type="OrthoDB" id="2445324at2759"/>
<protein>
    <submittedName>
        <fullName evidence="3">Uncharacterized protein</fullName>
    </submittedName>
</protein>
<feature type="region of interest" description="Disordered" evidence="1">
    <location>
        <begin position="300"/>
        <end position="330"/>
    </location>
</feature>
<dbReference type="RefSeq" id="XP_021879333.1">
    <property type="nucleotide sequence ID" value="XM_022027948.1"/>
</dbReference>
<dbReference type="Proteomes" id="UP000193648">
    <property type="component" value="Unassembled WGS sequence"/>
</dbReference>
<organism evidence="3 4">
    <name type="scientific">Lobosporangium transversale</name>
    <dbReference type="NCBI Taxonomy" id="64571"/>
    <lineage>
        <taxon>Eukaryota</taxon>
        <taxon>Fungi</taxon>
        <taxon>Fungi incertae sedis</taxon>
        <taxon>Mucoromycota</taxon>
        <taxon>Mortierellomycotina</taxon>
        <taxon>Mortierellomycetes</taxon>
        <taxon>Mortierellales</taxon>
        <taxon>Mortierellaceae</taxon>
        <taxon>Lobosporangium</taxon>
    </lineage>
</organism>
<feature type="compositionally biased region" description="Basic and acidic residues" evidence="1">
    <location>
        <begin position="85"/>
        <end position="103"/>
    </location>
</feature>
<dbReference type="GeneID" id="33569791"/>
<keyword evidence="2" id="KW-1133">Transmembrane helix</keyword>
<proteinExistence type="predicted"/>